<name>A0A177Y5Q6_9VIBR</name>
<proteinExistence type="predicted"/>
<reference evidence="2 3" key="1">
    <citation type="journal article" date="2016" name="Syst. Appl. Microbiol.">
        <title>Vibrio bivalvicida sp. nov., a novel larval pathogen for bivalve molluscs reared in a hatchery.</title>
        <authorList>
            <person name="Dubert J."/>
            <person name="Romalde J.L."/>
            <person name="Prado S."/>
            <person name="Barja J.L."/>
        </authorList>
    </citation>
    <scope>NUCLEOTIDE SEQUENCE [LARGE SCALE GENOMIC DNA]</scope>
    <source>
        <strain evidence="2 3">605</strain>
    </source>
</reference>
<dbReference type="AlphaFoldDB" id="A0A177Y5Q6"/>
<evidence type="ECO:0000313" key="2">
    <source>
        <dbReference type="EMBL" id="OAJ96182.1"/>
    </source>
</evidence>
<feature type="transmembrane region" description="Helical" evidence="1">
    <location>
        <begin position="79"/>
        <end position="97"/>
    </location>
</feature>
<organism evidence="2 3">
    <name type="scientific">Vibrio bivalvicida</name>
    <dbReference type="NCBI Taxonomy" id="1276888"/>
    <lineage>
        <taxon>Bacteria</taxon>
        <taxon>Pseudomonadati</taxon>
        <taxon>Pseudomonadota</taxon>
        <taxon>Gammaproteobacteria</taxon>
        <taxon>Vibrionales</taxon>
        <taxon>Vibrionaceae</taxon>
        <taxon>Vibrio</taxon>
        <taxon>Vibrio oreintalis group</taxon>
    </lineage>
</organism>
<gene>
    <name evidence="2" type="ORF">APB76_01360</name>
</gene>
<dbReference type="EMBL" id="LLEI02000010">
    <property type="protein sequence ID" value="OAJ96182.1"/>
    <property type="molecule type" value="Genomic_DNA"/>
</dbReference>
<protein>
    <submittedName>
        <fullName evidence="2">Uncharacterized protein</fullName>
    </submittedName>
</protein>
<keyword evidence="1" id="KW-1133">Transmembrane helix</keyword>
<dbReference type="Proteomes" id="UP000078406">
    <property type="component" value="Unassembled WGS sequence"/>
</dbReference>
<keyword evidence="1" id="KW-0472">Membrane</keyword>
<feature type="transmembrane region" description="Helical" evidence="1">
    <location>
        <begin position="197"/>
        <end position="216"/>
    </location>
</feature>
<feature type="transmembrane region" description="Helical" evidence="1">
    <location>
        <begin position="156"/>
        <end position="185"/>
    </location>
</feature>
<dbReference type="RefSeq" id="WP_054962615.1">
    <property type="nucleotide sequence ID" value="NZ_LLEI02000010.1"/>
</dbReference>
<feature type="transmembrane region" description="Helical" evidence="1">
    <location>
        <begin position="236"/>
        <end position="258"/>
    </location>
</feature>
<feature type="transmembrane region" description="Helical" evidence="1">
    <location>
        <begin position="134"/>
        <end position="150"/>
    </location>
</feature>
<sequence>MVKYILGKYDYLVVSLFVLWPIINNEYPLWDGTILVNAIDNNDFNLISSMFNETGSPITTFFNYIVYCLSKIVGIKAHFVYSLLTSLFIVLIYSFYLKCIETVFAKRPQYSVIYAVMFSCLTFWPIFRSEIMYNYAYAFFFMMLSLYFFLNKRLFLSFVVLLISSDLQISFLVHLFLFSVFFLINDDFFAKFYPKKIVFSYYFLFLLVFGVYSYLTPSSGDYEVYNEISIKSFLKFFIDVNIYIKLAFFVPVLIVFSLSKKRARYICSFFICVGLIGVFYLAGKVNYFGLTVYPWFSRFDIPSHFVLLVICSVFLVDEENKIMKYGVFFGFMLAMLPNRIILEHSLSEEINKIERFYLSSPELDKRWSYSADLDGGSFYEKNYHLNVRYPDVDIISSDSFNYQSYCGDTIYSRLYMCKIDQEKHYLSVEIDN</sequence>
<evidence type="ECO:0000256" key="1">
    <source>
        <dbReference type="SAM" id="Phobius"/>
    </source>
</evidence>
<keyword evidence="1" id="KW-0812">Transmembrane</keyword>
<feature type="transmembrane region" description="Helical" evidence="1">
    <location>
        <begin position="109"/>
        <end position="127"/>
    </location>
</feature>
<comment type="caution">
    <text evidence="2">The sequence shown here is derived from an EMBL/GenBank/DDBJ whole genome shotgun (WGS) entry which is preliminary data.</text>
</comment>
<evidence type="ECO:0000313" key="3">
    <source>
        <dbReference type="Proteomes" id="UP000078406"/>
    </source>
</evidence>
<feature type="transmembrane region" description="Helical" evidence="1">
    <location>
        <begin position="265"/>
        <end position="283"/>
    </location>
</feature>
<accession>A0A177Y5Q6</accession>
<feature type="transmembrane region" description="Helical" evidence="1">
    <location>
        <begin position="295"/>
        <end position="315"/>
    </location>
</feature>